<accession>T0HYJ7</accession>
<evidence type="ECO:0000313" key="2">
    <source>
        <dbReference type="EMBL" id="EQB02599.1"/>
    </source>
</evidence>
<gene>
    <name evidence="2" type="ORF">L288_16520</name>
</gene>
<dbReference type="InterPro" id="IPR029068">
    <property type="entry name" value="Glyas_Bleomycin-R_OHBP_Dase"/>
</dbReference>
<dbReference type="PATRIC" id="fig|1329909.3.peg.3182"/>
<dbReference type="Proteomes" id="UP000015525">
    <property type="component" value="Unassembled WGS sequence"/>
</dbReference>
<comment type="caution">
    <text evidence="2">The sequence shown here is derived from an EMBL/GenBank/DDBJ whole genome shotgun (WGS) entry which is preliminary data.</text>
</comment>
<dbReference type="PROSITE" id="PS51819">
    <property type="entry name" value="VOC"/>
    <property type="match status" value="1"/>
</dbReference>
<evidence type="ECO:0000259" key="1">
    <source>
        <dbReference type="PROSITE" id="PS51819"/>
    </source>
</evidence>
<dbReference type="InterPro" id="IPR041581">
    <property type="entry name" value="Glyoxalase_6"/>
</dbReference>
<reference evidence="2 3" key="1">
    <citation type="journal article" date="2013" name="Genome Announc.">
        <title>Draft Genome Sequence of Sphingobium quisquiliarum Strain P25T, a Novel Hexachlorocyclohexane (HCH)-Degrading Bacterium Isolated from an HCH Dumpsite.</title>
        <authorList>
            <person name="Kumar Singh A."/>
            <person name="Sangwan N."/>
            <person name="Sharma A."/>
            <person name="Gupta V."/>
            <person name="Khurana J.P."/>
            <person name="Lal R."/>
        </authorList>
    </citation>
    <scope>NUCLEOTIDE SEQUENCE [LARGE SCALE GENOMIC DNA]</scope>
    <source>
        <strain evidence="2 3">P25</strain>
    </source>
</reference>
<dbReference type="SUPFAM" id="SSF54593">
    <property type="entry name" value="Glyoxalase/Bleomycin resistance protein/Dihydroxybiphenyl dioxygenase"/>
    <property type="match status" value="1"/>
</dbReference>
<proteinExistence type="predicted"/>
<dbReference type="EMBL" id="ATHO01000145">
    <property type="protein sequence ID" value="EQB02599.1"/>
    <property type="molecule type" value="Genomic_DNA"/>
</dbReference>
<keyword evidence="3" id="KW-1185">Reference proteome</keyword>
<dbReference type="Pfam" id="PF18029">
    <property type="entry name" value="Glyoxalase_6"/>
    <property type="match status" value="1"/>
</dbReference>
<sequence>MTAPSTFTKLICRDEEAMAEYYGNVYGLGIVQRVQGESDGEAFREIILAPGGDWTKGTLVMFNYVDRPAPRDQQVILGFTVPDLDALVEKITANGGKLKGPIREEREHGVRVVFSTDPEGALCENVQMLAGAHAA</sequence>
<feature type="domain" description="VOC" evidence="1">
    <location>
        <begin position="3"/>
        <end position="128"/>
    </location>
</feature>
<organism evidence="2 3">
    <name type="scientific">Sphingobium quisquiliarum P25</name>
    <dbReference type="NCBI Taxonomy" id="1329909"/>
    <lineage>
        <taxon>Bacteria</taxon>
        <taxon>Pseudomonadati</taxon>
        <taxon>Pseudomonadota</taxon>
        <taxon>Alphaproteobacteria</taxon>
        <taxon>Sphingomonadales</taxon>
        <taxon>Sphingomonadaceae</taxon>
        <taxon>Sphingobium</taxon>
    </lineage>
</organism>
<dbReference type="Gene3D" id="3.10.180.10">
    <property type="entry name" value="2,3-Dihydroxybiphenyl 1,2-Dioxygenase, domain 1"/>
    <property type="match status" value="1"/>
</dbReference>
<name>T0HYJ7_9SPHN</name>
<dbReference type="RefSeq" id="WP_021239354.1">
    <property type="nucleotide sequence ID" value="NZ_ATHO01000145.1"/>
</dbReference>
<dbReference type="InterPro" id="IPR037523">
    <property type="entry name" value="VOC_core"/>
</dbReference>
<evidence type="ECO:0000313" key="3">
    <source>
        <dbReference type="Proteomes" id="UP000015525"/>
    </source>
</evidence>
<protein>
    <recommendedName>
        <fullName evidence="1">VOC domain-containing protein</fullName>
    </recommendedName>
</protein>
<dbReference type="AlphaFoldDB" id="T0HYJ7"/>